<evidence type="ECO:0000313" key="4">
    <source>
        <dbReference type="EMBL" id="MBR7783829.1"/>
    </source>
</evidence>
<dbReference type="SUPFAM" id="SSF55729">
    <property type="entry name" value="Acyl-CoA N-acyltransferases (Nat)"/>
    <property type="match status" value="1"/>
</dbReference>
<proteinExistence type="predicted"/>
<dbReference type="PANTHER" id="PTHR43072">
    <property type="entry name" value="N-ACETYLTRANSFERASE"/>
    <property type="match status" value="1"/>
</dbReference>
<evidence type="ECO:0000256" key="1">
    <source>
        <dbReference type="ARBA" id="ARBA00022679"/>
    </source>
</evidence>
<sequence length="170" mass="19252">MMLIRPADQNDLPALMALRNWYIDHSFATFDEQHLTLRQMAQWFTQFGDGPYRCYVAVINDQIVGYCSSQAYRQHPAFRQTIETSIYVAANAGRSGTGSALYQTLFDALQDQHLHRAVVGIALPNDASVGLHEKFGFRRIGVFDEYAVKHGQRISSVWMEKSLSDSCLNS</sequence>
<dbReference type="CDD" id="cd04301">
    <property type="entry name" value="NAT_SF"/>
    <property type="match status" value="1"/>
</dbReference>
<keyword evidence="1" id="KW-0808">Transferase</keyword>
<evidence type="ECO:0000259" key="3">
    <source>
        <dbReference type="PROSITE" id="PS51186"/>
    </source>
</evidence>
<dbReference type="RefSeq" id="WP_212689102.1">
    <property type="nucleotide sequence ID" value="NZ_JAGSPN010000015.1"/>
</dbReference>
<evidence type="ECO:0000256" key="2">
    <source>
        <dbReference type="ARBA" id="ARBA00023315"/>
    </source>
</evidence>
<organism evidence="4 5">
    <name type="scientific">Undibacterium luofuense</name>
    <dbReference type="NCBI Taxonomy" id="2828733"/>
    <lineage>
        <taxon>Bacteria</taxon>
        <taxon>Pseudomonadati</taxon>
        <taxon>Pseudomonadota</taxon>
        <taxon>Betaproteobacteria</taxon>
        <taxon>Burkholderiales</taxon>
        <taxon>Oxalobacteraceae</taxon>
        <taxon>Undibacterium</taxon>
    </lineage>
</organism>
<dbReference type="Proteomes" id="UP000680067">
    <property type="component" value="Unassembled WGS sequence"/>
</dbReference>
<keyword evidence="5" id="KW-1185">Reference proteome</keyword>
<feature type="domain" description="N-acetyltransferase" evidence="3">
    <location>
        <begin position="2"/>
        <end position="164"/>
    </location>
</feature>
<dbReference type="AlphaFoldDB" id="A0A941DQ88"/>
<dbReference type="EMBL" id="JAGSPN010000015">
    <property type="protein sequence ID" value="MBR7783829.1"/>
    <property type="molecule type" value="Genomic_DNA"/>
</dbReference>
<accession>A0A941DQ88</accession>
<dbReference type="GO" id="GO:0016747">
    <property type="term" value="F:acyltransferase activity, transferring groups other than amino-acyl groups"/>
    <property type="evidence" value="ECO:0007669"/>
    <property type="project" value="InterPro"/>
</dbReference>
<name>A0A941DQ88_9BURK</name>
<gene>
    <name evidence="4" type="ORF">KDM89_16910</name>
</gene>
<evidence type="ECO:0000313" key="5">
    <source>
        <dbReference type="Proteomes" id="UP000680067"/>
    </source>
</evidence>
<dbReference type="PANTHER" id="PTHR43072:SF23">
    <property type="entry name" value="UPF0039 PROTEIN C11D3.02C"/>
    <property type="match status" value="1"/>
</dbReference>
<reference evidence="4" key="1">
    <citation type="submission" date="2021-04" db="EMBL/GenBank/DDBJ databases">
        <title>novel species isolated from subtropical streams in China.</title>
        <authorList>
            <person name="Lu H."/>
        </authorList>
    </citation>
    <scope>NUCLEOTIDE SEQUENCE</scope>
    <source>
        <strain evidence="4">LFS511W</strain>
    </source>
</reference>
<keyword evidence="2" id="KW-0012">Acyltransferase</keyword>
<dbReference type="InterPro" id="IPR016181">
    <property type="entry name" value="Acyl_CoA_acyltransferase"/>
</dbReference>
<dbReference type="Pfam" id="PF00583">
    <property type="entry name" value="Acetyltransf_1"/>
    <property type="match status" value="1"/>
</dbReference>
<protein>
    <submittedName>
        <fullName evidence="4">N-acetyltransferase</fullName>
    </submittedName>
</protein>
<dbReference type="InterPro" id="IPR000182">
    <property type="entry name" value="GNAT_dom"/>
</dbReference>
<dbReference type="PROSITE" id="PS51186">
    <property type="entry name" value="GNAT"/>
    <property type="match status" value="1"/>
</dbReference>
<dbReference type="Gene3D" id="3.40.630.30">
    <property type="match status" value="1"/>
</dbReference>
<comment type="caution">
    <text evidence="4">The sequence shown here is derived from an EMBL/GenBank/DDBJ whole genome shotgun (WGS) entry which is preliminary data.</text>
</comment>